<gene>
    <name evidence="10" type="ORF">AJ79_03802</name>
</gene>
<evidence type="ECO:0000256" key="8">
    <source>
        <dbReference type="SAM" id="SignalP"/>
    </source>
</evidence>
<reference evidence="10 11" key="1">
    <citation type="submission" date="2017-10" db="EMBL/GenBank/DDBJ databases">
        <title>Comparative genomics in systemic dimorphic fungi from Ajellomycetaceae.</title>
        <authorList>
            <person name="Munoz J.F."/>
            <person name="Mcewen J.G."/>
            <person name="Clay O.K."/>
            <person name="Cuomo C.A."/>
        </authorList>
    </citation>
    <scope>NUCLEOTIDE SEQUENCE [LARGE SCALE GENOMIC DNA]</scope>
    <source>
        <strain evidence="10 11">UAMH5409</strain>
    </source>
</reference>
<evidence type="ECO:0000256" key="2">
    <source>
        <dbReference type="ARBA" id="ARBA00022487"/>
    </source>
</evidence>
<dbReference type="STRING" id="1447875.A0A2B7XWS6"/>
<dbReference type="InterPro" id="IPR054579">
    <property type="entry name" value="GCE-like_dom"/>
</dbReference>
<keyword evidence="2" id="KW-0719">Serine esterase</keyword>
<keyword evidence="4" id="KW-0378">Hydrolase</keyword>
<evidence type="ECO:0000256" key="7">
    <source>
        <dbReference type="ARBA" id="ARBA00026105"/>
    </source>
</evidence>
<evidence type="ECO:0000256" key="3">
    <source>
        <dbReference type="ARBA" id="ARBA00022729"/>
    </source>
</evidence>
<dbReference type="OrthoDB" id="3781271at2759"/>
<dbReference type="GO" id="GO:0046274">
    <property type="term" value="P:lignin catabolic process"/>
    <property type="evidence" value="ECO:0007669"/>
    <property type="project" value="UniProtKB-KW"/>
</dbReference>
<dbReference type="Gene3D" id="3.40.50.1820">
    <property type="entry name" value="alpha/beta hydrolase"/>
    <property type="match status" value="1"/>
</dbReference>
<dbReference type="Pfam" id="PF22244">
    <property type="entry name" value="GCE_fung"/>
    <property type="match status" value="1"/>
</dbReference>
<feature type="chain" id="PRO_5012157178" description="(4-O-methyl)-D-glucuronate--lignin esterase" evidence="8">
    <location>
        <begin position="24"/>
        <end position="396"/>
    </location>
</feature>
<evidence type="ECO:0000256" key="5">
    <source>
        <dbReference type="ARBA" id="ARBA00023185"/>
    </source>
</evidence>
<name>A0A2B7XWS6_9EURO</name>
<feature type="signal peptide" evidence="8">
    <location>
        <begin position="1"/>
        <end position="23"/>
    </location>
</feature>
<evidence type="ECO:0000256" key="1">
    <source>
        <dbReference type="ARBA" id="ARBA00010092"/>
    </source>
</evidence>
<sequence>MCRQLHVAIAATLLSLRPALVAAQNITCPPTPSPWPEASTFLARSTLPDPFLYLDGTSRVQTTEEWYACRQREILRMLQQYQYGEYPDHAAETVTGSRSGSRLTIQVETDGKSGQFTASLNLPDGASAEAPVPVVMAIGGMDNDAYLAEGIAVVIVDYTAVSLDSNAKTGAFWSLYNGRDIGTLTAWAWGIHRTLDAIIQAVPEIDSTKVGVTGCSRLGKAALAAGLFDQRITITMPMSSGIQGLGPYRYTSLSGQGETLENSKEAAGWWSNSGLGTFVGQSEKLPFDAHTIAAAIAPRALIPDEGQSDPFVNAQGTARVVFPAAKLVYDWLEVGEQIGIGIRQGGHCDMAGFKNILPFVLKVFRGTEPSRDYSDLAPWSAMTEAYPWAADIPVAA</sequence>
<evidence type="ECO:0000256" key="6">
    <source>
        <dbReference type="ARBA" id="ARBA00024511"/>
    </source>
</evidence>
<feature type="domain" description="4-O-methyl-glucuronoyl methylesterase-like" evidence="9">
    <location>
        <begin position="105"/>
        <end position="332"/>
    </location>
</feature>
<proteinExistence type="inferred from homology"/>
<dbReference type="InterPro" id="IPR029058">
    <property type="entry name" value="AB_hydrolase_fold"/>
</dbReference>
<evidence type="ECO:0000256" key="4">
    <source>
        <dbReference type="ARBA" id="ARBA00022801"/>
    </source>
</evidence>
<evidence type="ECO:0000259" key="9">
    <source>
        <dbReference type="Pfam" id="PF22244"/>
    </source>
</evidence>
<keyword evidence="5" id="KW-0439">Lignin degradation</keyword>
<dbReference type="EC" id="3.1.1.117" evidence="7"/>
<comment type="similarity">
    <text evidence="1">Belongs to the carbohydrate esterase 15 (CE15) family.</text>
</comment>
<dbReference type="SUPFAM" id="SSF53474">
    <property type="entry name" value="alpha/beta-Hydrolases"/>
    <property type="match status" value="1"/>
</dbReference>
<organism evidence="10 11">
    <name type="scientific">Helicocarpus griseus UAMH5409</name>
    <dbReference type="NCBI Taxonomy" id="1447875"/>
    <lineage>
        <taxon>Eukaryota</taxon>
        <taxon>Fungi</taxon>
        <taxon>Dikarya</taxon>
        <taxon>Ascomycota</taxon>
        <taxon>Pezizomycotina</taxon>
        <taxon>Eurotiomycetes</taxon>
        <taxon>Eurotiomycetidae</taxon>
        <taxon>Onygenales</taxon>
        <taxon>Ajellomycetaceae</taxon>
        <taxon>Helicocarpus</taxon>
    </lineage>
</organism>
<accession>A0A2B7XWS6</accession>
<evidence type="ECO:0000313" key="10">
    <source>
        <dbReference type="EMBL" id="PGH13243.1"/>
    </source>
</evidence>
<protein>
    <recommendedName>
        <fullName evidence="7">(4-O-methyl)-D-glucuronate--lignin esterase</fullName>
        <ecNumber evidence="7">3.1.1.117</ecNumber>
    </recommendedName>
</protein>
<dbReference type="GO" id="GO:0052689">
    <property type="term" value="F:carboxylic ester hydrolase activity"/>
    <property type="evidence" value="ECO:0007669"/>
    <property type="project" value="UniProtKB-KW"/>
</dbReference>
<dbReference type="AlphaFoldDB" id="A0A2B7XWS6"/>
<comment type="caution">
    <text evidence="10">The sequence shown here is derived from an EMBL/GenBank/DDBJ whole genome shotgun (WGS) entry which is preliminary data.</text>
</comment>
<comment type="catalytic activity">
    <reaction evidence="6">
        <text>a 4-O-methyl-alpha-D-glucuronosyl ester derivative + H2O = 4-O-methyl-alpha-D-glucuronate derivative + an alcohol + H(+)</text>
        <dbReference type="Rhea" id="RHEA:67452"/>
        <dbReference type="ChEBI" id="CHEBI:15377"/>
        <dbReference type="ChEBI" id="CHEBI:15378"/>
        <dbReference type="ChEBI" id="CHEBI:30879"/>
        <dbReference type="ChEBI" id="CHEBI:171667"/>
        <dbReference type="ChEBI" id="CHEBI:171668"/>
        <dbReference type="EC" id="3.1.1.117"/>
    </reaction>
    <physiologicalReaction direction="left-to-right" evidence="6">
        <dbReference type="Rhea" id="RHEA:67453"/>
    </physiologicalReaction>
</comment>
<evidence type="ECO:0000313" key="11">
    <source>
        <dbReference type="Proteomes" id="UP000223968"/>
    </source>
</evidence>
<dbReference type="EMBL" id="PDNB01000048">
    <property type="protein sequence ID" value="PGH13243.1"/>
    <property type="molecule type" value="Genomic_DNA"/>
</dbReference>
<dbReference type="Proteomes" id="UP000223968">
    <property type="component" value="Unassembled WGS sequence"/>
</dbReference>
<keyword evidence="11" id="KW-1185">Reference proteome</keyword>
<keyword evidence="3 8" id="KW-0732">Signal</keyword>